<dbReference type="PANTHER" id="PTHR43646:SF2">
    <property type="entry name" value="GLYCOSYLTRANSFERASE 2-LIKE DOMAIN-CONTAINING PROTEIN"/>
    <property type="match status" value="1"/>
</dbReference>
<dbReference type="Gene3D" id="3.90.550.10">
    <property type="entry name" value="Spore Coat Polysaccharide Biosynthesis Protein SpsA, Chain A"/>
    <property type="match status" value="1"/>
</dbReference>
<dbReference type="InterPro" id="IPR029044">
    <property type="entry name" value="Nucleotide-diphossugar_trans"/>
</dbReference>
<dbReference type="RefSeq" id="WP_147086286.1">
    <property type="nucleotide sequence ID" value="NZ_VORM01000008.1"/>
</dbReference>
<dbReference type="Pfam" id="PF00535">
    <property type="entry name" value="Glycos_transf_2"/>
    <property type="match status" value="1"/>
</dbReference>
<keyword evidence="3" id="KW-0328">Glycosyltransferase</keyword>
<keyword evidence="4 7" id="KW-0808">Transferase</keyword>
<evidence type="ECO:0000256" key="3">
    <source>
        <dbReference type="ARBA" id="ARBA00022676"/>
    </source>
</evidence>
<dbReference type="InterPro" id="IPR026461">
    <property type="entry name" value="Trfase_2_rSAM/seldom_assoc"/>
</dbReference>
<evidence type="ECO:0000256" key="5">
    <source>
        <dbReference type="ARBA" id="ARBA00023136"/>
    </source>
</evidence>
<evidence type="ECO:0000259" key="6">
    <source>
        <dbReference type="Pfam" id="PF00535"/>
    </source>
</evidence>
<sequence length="264" mass="30155">MNHKISIIIPVLNEAESIGQLIQHLLHHSSSDEQVLEIIVVDGGSCDGSLDIVNRFSSEVHSSNLKPKLSDSDTLVTKKTSKPKTCLSTQIKLITSEKGRAKQLNRGAKEALGNILYFLHADSFPPKDFDSLIISEVNKGNLAGCFRMQFDSTHWWLQLASSFTQFPWRACRGGDQSQFITRALFDSIGGYDESYIIYEDNILINELYARKQFTVINKKLRSSARLYRKHGVWKVQYHFLRIYVKKWFGASAEELFGYYKEHLS</sequence>
<name>A0A5C6ZGH1_9FLAO</name>
<dbReference type="AlphaFoldDB" id="A0A5C6ZGH1"/>
<feature type="domain" description="Glycosyltransferase 2-like" evidence="6">
    <location>
        <begin position="6"/>
        <end position="162"/>
    </location>
</feature>
<comment type="subcellular location">
    <subcellularLocation>
        <location evidence="1">Cell membrane</location>
    </subcellularLocation>
</comment>
<dbReference type="GO" id="GO:0005886">
    <property type="term" value="C:plasma membrane"/>
    <property type="evidence" value="ECO:0007669"/>
    <property type="project" value="UniProtKB-SubCell"/>
</dbReference>
<dbReference type="SUPFAM" id="SSF53448">
    <property type="entry name" value="Nucleotide-diphospho-sugar transferases"/>
    <property type="match status" value="1"/>
</dbReference>
<evidence type="ECO:0000256" key="4">
    <source>
        <dbReference type="ARBA" id="ARBA00022679"/>
    </source>
</evidence>
<proteinExistence type="predicted"/>
<dbReference type="CDD" id="cd02522">
    <property type="entry name" value="GT_2_like_a"/>
    <property type="match status" value="1"/>
</dbReference>
<reference evidence="7 8" key="1">
    <citation type="submission" date="2019-08" db="EMBL/GenBank/DDBJ databases">
        <title>Genomes of Subsaximicrobium wynnwilliamsii strains.</title>
        <authorList>
            <person name="Bowman J.P."/>
        </authorList>
    </citation>
    <scope>NUCLEOTIDE SEQUENCE [LARGE SCALE GENOMIC DNA]</scope>
    <source>
        <strain evidence="7 8">2-80-2</strain>
    </source>
</reference>
<dbReference type="EMBL" id="VORO01000008">
    <property type="protein sequence ID" value="TXD89203.1"/>
    <property type="molecule type" value="Genomic_DNA"/>
</dbReference>
<gene>
    <name evidence="7" type="ORF">ESY86_09090</name>
</gene>
<dbReference type="OrthoDB" id="9810303at2"/>
<evidence type="ECO:0000256" key="1">
    <source>
        <dbReference type="ARBA" id="ARBA00004236"/>
    </source>
</evidence>
<keyword evidence="5" id="KW-0472">Membrane</keyword>
<keyword evidence="2" id="KW-1003">Cell membrane</keyword>
<comment type="caution">
    <text evidence="7">The sequence shown here is derived from an EMBL/GenBank/DDBJ whole genome shotgun (WGS) entry which is preliminary data.</text>
</comment>
<organism evidence="7 8">
    <name type="scientific">Subsaximicrobium wynnwilliamsii</name>
    <dbReference type="NCBI Taxonomy" id="291179"/>
    <lineage>
        <taxon>Bacteria</taxon>
        <taxon>Pseudomonadati</taxon>
        <taxon>Bacteroidota</taxon>
        <taxon>Flavobacteriia</taxon>
        <taxon>Flavobacteriales</taxon>
        <taxon>Flavobacteriaceae</taxon>
        <taxon>Subsaximicrobium</taxon>
    </lineage>
</organism>
<evidence type="ECO:0000313" key="8">
    <source>
        <dbReference type="Proteomes" id="UP000321578"/>
    </source>
</evidence>
<dbReference type="PANTHER" id="PTHR43646">
    <property type="entry name" value="GLYCOSYLTRANSFERASE"/>
    <property type="match status" value="1"/>
</dbReference>
<dbReference type="GO" id="GO:0016757">
    <property type="term" value="F:glycosyltransferase activity"/>
    <property type="evidence" value="ECO:0007669"/>
    <property type="project" value="UniProtKB-KW"/>
</dbReference>
<dbReference type="InterPro" id="IPR001173">
    <property type="entry name" value="Glyco_trans_2-like"/>
</dbReference>
<evidence type="ECO:0000313" key="7">
    <source>
        <dbReference type="EMBL" id="TXD89203.1"/>
    </source>
</evidence>
<evidence type="ECO:0000256" key="2">
    <source>
        <dbReference type="ARBA" id="ARBA00022475"/>
    </source>
</evidence>
<accession>A0A5C6ZGH1</accession>
<keyword evidence="8" id="KW-1185">Reference proteome</keyword>
<dbReference type="Proteomes" id="UP000321578">
    <property type="component" value="Unassembled WGS sequence"/>
</dbReference>
<protein>
    <submittedName>
        <fullName evidence="7">Glycosyltransferase</fullName>
    </submittedName>
</protein>